<evidence type="ECO:0000313" key="2">
    <source>
        <dbReference type="EMBL" id="KAG9393759.1"/>
    </source>
</evidence>
<dbReference type="InterPro" id="IPR016024">
    <property type="entry name" value="ARM-type_fold"/>
</dbReference>
<dbReference type="AlphaFoldDB" id="A0A8J6DZK8"/>
<evidence type="ECO:0000313" key="3">
    <source>
        <dbReference type="Proteomes" id="UP000717585"/>
    </source>
</evidence>
<reference evidence="2" key="1">
    <citation type="submission" date="2021-05" db="EMBL/GenBank/DDBJ databases">
        <title>A free-living protist that lacks canonical eukaryotic 1 DNA replication and segregation systems.</title>
        <authorList>
            <person name="Salas-Leiva D.E."/>
            <person name="Tromer E.C."/>
            <person name="Curtis B.A."/>
            <person name="Jerlstrom-Hultqvist J."/>
            <person name="Kolisko M."/>
            <person name="Yi Z."/>
            <person name="Salas-Leiva J.S."/>
            <person name="Gallot-Lavallee L."/>
            <person name="Kops G.J.P.L."/>
            <person name="Archibald J.M."/>
            <person name="Simpson A.G.B."/>
            <person name="Roger A.J."/>
        </authorList>
    </citation>
    <scope>NUCLEOTIDE SEQUENCE</scope>
    <source>
        <strain evidence="2">BICM</strain>
    </source>
</reference>
<proteinExistence type="predicted"/>
<dbReference type="SUPFAM" id="SSF48371">
    <property type="entry name" value="ARM repeat"/>
    <property type="match status" value="1"/>
</dbReference>
<accession>A0A8J6DZK8</accession>
<dbReference type="EMBL" id="JAHDYR010000021">
    <property type="protein sequence ID" value="KAG9393759.1"/>
    <property type="molecule type" value="Genomic_DNA"/>
</dbReference>
<comment type="caution">
    <text evidence="2">The sequence shown here is derived from an EMBL/GenBank/DDBJ whole genome shotgun (WGS) entry which is preliminary data.</text>
</comment>
<name>A0A8J6DZK8_9EUKA</name>
<organism evidence="2 3">
    <name type="scientific">Carpediemonas membranifera</name>
    <dbReference type="NCBI Taxonomy" id="201153"/>
    <lineage>
        <taxon>Eukaryota</taxon>
        <taxon>Metamonada</taxon>
        <taxon>Carpediemonas-like organisms</taxon>
        <taxon>Carpediemonas</taxon>
    </lineage>
</organism>
<evidence type="ECO:0000256" key="1">
    <source>
        <dbReference type="SAM" id="MobiDB-lite"/>
    </source>
</evidence>
<dbReference type="Proteomes" id="UP000717585">
    <property type="component" value="Unassembled WGS sequence"/>
</dbReference>
<sequence length="523" mass="54761">MGKGNRTRTNRRDAPVQARVSEEEDTFTSNAGLKTMLGDENQQEQACALISAIANSDAATRTLCPDSSHNLLPQLFCLARSTGPVSIAAFDAIQTLAENESTAKLLHANNVSAVLLHAASSLTGPEADTALAAIVAETVELLAVHAPDAVLMLLTPDMVAGLDRVAASVPAALGALGTLSSAAAMIQPVPEELTQAIRTNAMENPTDRVAQAIMAVAEAHASPSVESTCLVIDLGSSDTLWAVMELEYESFDSVLHRVLSFIAQAAQTPRFTPFITHPVVVSRILSLVGIMGTTAPDPEGHAAYPLHCQLVALAPALAAVLAGVADSSMAELTPPLQQTCGMLEQAVLSHASSPDDYFHRSQAGAIGEVLQTLLRAVGGEAVTVYRAQASVQSLLGLVTTSQRLLSAPETVQLGFGGIACSAQLLYTWIDPYNDSPRDQATVEAITAALSAIAPVCADMLRRTTDAECVERAVEVAFTVLSEPVAAEARQQSGVVELMRGARRVIEGGLASSIEGWLAYVQAQ</sequence>
<feature type="region of interest" description="Disordered" evidence="1">
    <location>
        <begin position="1"/>
        <end position="30"/>
    </location>
</feature>
<keyword evidence="3" id="KW-1185">Reference proteome</keyword>
<gene>
    <name evidence="2" type="ORF">J8273_4878</name>
</gene>
<protein>
    <submittedName>
        <fullName evidence="2">Uncharacterized protein</fullName>
    </submittedName>
</protein>